<proteinExistence type="predicted"/>
<evidence type="ECO:0000313" key="1">
    <source>
        <dbReference type="EMBL" id="KAK4825248.1"/>
    </source>
</evidence>
<name>A0AAN7PFH7_MYCAM</name>
<gene>
    <name evidence="1" type="ORF">QYF61_025647</name>
</gene>
<reference evidence="1 2" key="1">
    <citation type="journal article" date="2023" name="J. Hered.">
        <title>Chromosome-level genome of the wood stork (Mycteria americana) provides insight into avian chromosome evolution.</title>
        <authorList>
            <person name="Flamio R. Jr."/>
            <person name="Ramstad K.M."/>
        </authorList>
    </citation>
    <scope>NUCLEOTIDE SEQUENCE [LARGE SCALE GENOMIC DNA]</scope>
    <source>
        <strain evidence="1">JAX WOST 10</strain>
    </source>
</reference>
<dbReference type="AlphaFoldDB" id="A0AAN7PFH7"/>
<dbReference type="Gene3D" id="3.40.50.12690">
    <property type="match status" value="1"/>
</dbReference>
<dbReference type="PANTHER" id="PTHR33395">
    <property type="entry name" value="TRANSCRIPTASE, PUTATIVE-RELATED-RELATED"/>
    <property type="match status" value="1"/>
</dbReference>
<dbReference type="GO" id="GO:0061343">
    <property type="term" value="P:cell adhesion involved in heart morphogenesis"/>
    <property type="evidence" value="ECO:0007669"/>
    <property type="project" value="TreeGrafter"/>
</dbReference>
<dbReference type="Proteomes" id="UP001333110">
    <property type="component" value="Unassembled WGS sequence"/>
</dbReference>
<organism evidence="1 2">
    <name type="scientific">Mycteria americana</name>
    <name type="common">Wood stork</name>
    <dbReference type="NCBI Taxonomy" id="33587"/>
    <lineage>
        <taxon>Eukaryota</taxon>
        <taxon>Metazoa</taxon>
        <taxon>Chordata</taxon>
        <taxon>Craniata</taxon>
        <taxon>Vertebrata</taxon>
        <taxon>Euteleostomi</taxon>
        <taxon>Archelosauria</taxon>
        <taxon>Archosauria</taxon>
        <taxon>Dinosauria</taxon>
        <taxon>Saurischia</taxon>
        <taxon>Theropoda</taxon>
        <taxon>Coelurosauria</taxon>
        <taxon>Aves</taxon>
        <taxon>Neognathae</taxon>
        <taxon>Neoaves</taxon>
        <taxon>Aequornithes</taxon>
        <taxon>Ciconiiformes</taxon>
        <taxon>Ciconiidae</taxon>
        <taxon>Mycteria</taxon>
    </lineage>
</organism>
<dbReference type="GO" id="GO:0031012">
    <property type="term" value="C:extracellular matrix"/>
    <property type="evidence" value="ECO:0007669"/>
    <property type="project" value="TreeGrafter"/>
</dbReference>
<dbReference type="EMBL" id="JAUNZN010000003">
    <property type="protein sequence ID" value="KAK4825248.1"/>
    <property type="molecule type" value="Genomic_DNA"/>
</dbReference>
<accession>A0AAN7PFH7</accession>
<protein>
    <submittedName>
        <fullName evidence="1">Uncharacterized protein</fullName>
    </submittedName>
</protein>
<evidence type="ECO:0000313" key="2">
    <source>
        <dbReference type="Proteomes" id="UP001333110"/>
    </source>
</evidence>
<dbReference type="GO" id="GO:0007508">
    <property type="term" value="P:larval heart development"/>
    <property type="evidence" value="ECO:0007669"/>
    <property type="project" value="TreeGrafter"/>
</dbReference>
<comment type="caution">
    <text evidence="1">The sequence shown here is derived from an EMBL/GenBank/DDBJ whole genome shotgun (WGS) entry which is preliminary data.</text>
</comment>
<dbReference type="PANTHER" id="PTHR33395:SF22">
    <property type="entry name" value="REVERSE TRANSCRIPTASE DOMAIN-CONTAINING PROTEIN"/>
    <property type="match status" value="1"/>
</dbReference>
<keyword evidence="2" id="KW-1185">Reference proteome</keyword>
<sequence length="317" mass="35752">MFLLHLGSPIPMDPHSHGQEGLVFSDALQTLIQHSHVCQVMNMQFEILKWGLETTVYQPDLLSREVFCLPGIWIGDIVERLPKLVQTYDCYLLLFFHVGTNDSARGNLESIKTDYRVLEVILRDMGAQVLFLILQGRGGTSTTLVPAGGTTLWDISQSRRFLESTNDEFLTQVTEEPMRRGALLALTLTKKEGLIEDAKAEGILGCRDHEMVHFRILRGGSRAKSEVTTLDVRRADFSLFKDLLGRVLDTVRKAKTYLELKLARDTKGSKKGFYEYISGKGKTRENVDPLLNGARAMVTQHVKKARVLNAFFASVFY</sequence>